<proteinExistence type="predicted"/>
<keyword evidence="2" id="KW-1185">Reference proteome</keyword>
<dbReference type="EMBL" id="CM026426">
    <property type="protein sequence ID" value="KAG0574591.1"/>
    <property type="molecule type" value="Genomic_DNA"/>
</dbReference>
<sequence length="79" mass="9229">MLKWIMYCDVSLHVAAGNDRKMFQSACKYTFQCIIDLLSIDISVKEALIDLLIPNLFVPQENCRHSVLSHWRIDYVRQA</sequence>
<evidence type="ECO:0000313" key="1">
    <source>
        <dbReference type="EMBL" id="KAG0574591.1"/>
    </source>
</evidence>
<reference evidence="1" key="1">
    <citation type="submission" date="2020-06" db="EMBL/GenBank/DDBJ databases">
        <title>WGS assembly of Ceratodon purpureus strain R40.</title>
        <authorList>
            <person name="Carey S.B."/>
            <person name="Jenkins J."/>
            <person name="Shu S."/>
            <person name="Lovell J.T."/>
            <person name="Sreedasyam A."/>
            <person name="Maumus F."/>
            <person name="Tiley G.P."/>
            <person name="Fernandez-Pozo N."/>
            <person name="Barry K."/>
            <person name="Chen C."/>
            <person name="Wang M."/>
            <person name="Lipzen A."/>
            <person name="Daum C."/>
            <person name="Saski C.A."/>
            <person name="Payton A.C."/>
            <person name="Mcbreen J.C."/>
            <person name="Conrad R.E."/>
            <person name="Kollar L.M."/>
            <person name="Olsson S."/>
            <person name="Huttunen S."/>
            <person name="Landis J.B."/>
            <person name="Wickett N.J."/>
            <person name="Johnson M.G."/>
            <person name="Rensing S.A."/>
            <person name="Grimwood J."/>
            <person name="Schmutz J."/>
            <person name="Mcdaniel S.F."/>
        </authorList>
    </citation>
    <scope>NUCLEOTIDE SEQUENCE</scope>
    <source>
        <strain evidence="1">R40</strain>
    </source>
</reference>
<gene>
    <name evidence="1" type="ORF">KC19_VG274600</name>
</gene>
<accession>A0A8T0HV47</accession>
<protein>
    <submittedName>
        <fullName evidence="1">Uncharacterized protein</fullName>
    </submittedName>
</protein>
<evidence type="ECO:0000313" key="2">
    <source>
        <dbReference type="Proteomes" id="UP000822688"/>
    </source>
</evidence>
<name>A0A8T0HV47_CERPU</name>
<comment type="caution">
    <text evidence="1">The sequence shown here is derived from an EMBL/GenBank/DDBJ whole genome shotgun (WGS) entry which is preliminary data.</text>
</comment>
<dbReference type="Proteomes" id="UP000822688">
    <property type="component" value="Chromosome V"/>
</dbReference>
<organism evidence="1 2">
    <name type="scientific">Ceratodon purpureus</name>
    <name type="common">Fire moss</name>
    <name type="synonym">Dicranum purpureum</name>
    <dbReference type="NCBI Taxonomy" id="3225"/>
    <lineage>
        <taxon>Eukaryota</taxon>
        <taxon>Viridiplantae</taxon>
        <taxon>Streptophyta</taxon>
        <taxon>Embryophyta</taxon>
        <taxon>Bryophyta</taxon>
        <taxon>Bryophytina</taxon>
        <taxon>Bryopsida</taxon>
        <taxon>Dicranidae</taxon>
        <taxon>Pseudoditrichales</taxon>
        <taxon>Ditrichaceae</taxon>
        <taxon>Ceratodon</taxon>
    </lineage>
</organism>
<dbReference type="AlphaFoldDB" id="A0A8T0HV47"/>